<dbReference type="OrthoDB" id="39175at2759"/>
<dbReference type="PANTHER" id="PTHR36206">
    <property type="entry name" value="ASPERCRYPTIN BIOSYNTHESIS CLUSTER-SPECIFIC TRANSCRIPTION REGULATOR ATNN-RELATED"/>
    <property type="match status" value="1"/>
</dbReference>
<keyword evidence="1" id="KW-0479">Metal-binding</keyword>
<keyword evidence="5" id="KW-0804">Transcription</keyword>
<protein>
    <recommendedName>
        <fullName evidence="7">Zn(2)-C6 fungal-type domain-containing protein</fullName>
    </recommendedName>
</protein>
<feature type="domain" description="Zn(2)-C6 fungal-type" evidence="7">
    <location>
        <begin position="19"/>
        <end position="47"/>
    </location>
</feature>
<evidence type="ECO:0000256" key="2">
    <source>
        <dbReference type="ARBA" id="ARBA00022833"/>
    </source>
</evidence>
<dbReference type="GeneID" id="28816472"/>
<dbReference type="RefSeq" id="XP_018063101.1">
    <property type="nucleotide sequence ID" value="XM_018206746.1"/>
</dbReference>
<name>A0A132B8M4_MOLSC</name>
<dbReference type="SMART" id="SM00066">
    <property type="entry name" value="GAL4"/>
    <property type="match status" value="1"/>
</dbReference>
<dbReference type="PANTHER" id="PTHR36206:SF4">
    <property type="entry name" value="HYPOTHETICAL CONSERVED PROTEIN (EUROFUNG)-RELATED"/>
    <property type="match status" value="1"/>
</dbReference>
<keyword evidence="2" id="KW-0862">Zinc</keyword>
<dbReference type="InParanoid" id="A0A132B8M4"/>
<dbReference type="InterPro" id="IPR036864">
    <property type="entry name" value="Zn2-C6_fun-type_DNA-bd_sf"/>
</dbReference>
<keyword evidence="3" id="KW-0805">Transcription regulation</keyword>
<dbReference type="Proteomes" id="UP000070700">
    <property type="component" value="Unassembled WGS sequence"/>
</dbReference>
<dbReference type="GO" id="GO:0000981">
    <property type="term" value="F:DNA-binding transcription factor activity, RNA polymerase II-specific"/>
    <property type="evidence" value="ECO:0007669"/>
    <property type="project" value="InterPro"/>
</dbReference>
<dbReference type="AlphaFoldDB" id="A0A132B8M4"/>
<keyword evidence="6" id="KW-0539">Nucleus</keyword>
<sequence>MTTEDVKRGRAGKPKCRTGCRTCKRRRIKCDENRPGCHRCLKFGIDCDGYDAEVLPPQRRPKPAIVSNEGRILLPRNQLPIERALQTAQIFHQPTIMPEMDPDEDYQYFQFFRDNRFHEFDDGSWMRNMMAASHDQPTIQRLISSVAALCRATFFKSPGEDQTKHLQHAYRRYGQGVEGIRHLVSTFGLDSAKTLLQASLLIYVFEMLQGNIPEAVCFLQSTFEHLILPRLPNNSHIPYTHLEPITKYACMDSELLTSFARLDVQFCSHPDNPIPSRSTIIGIAYTTQPYEIPSTFTEICTARRYLEDMIQRARAGLPSTLARDLHKLRKDLPFRDEESLSDAETDHLHSQIKQWQSTFSPIYQRSLTHEGSHELIRASILSVQAANTSLILSRFHPQTDPNIDPQLQLPDDERERQTCVEIIEMSRKAIRHEDFTRGFVVHEGFLRSMFVVGLLAADDDIKYEVLAVLEEMGERREGVWEAEKVKRAVKATLSRFEEGALVIMRELYERAII</sequence>
<evidence type="ECO:0000256" key="5">
    <source>
        <dbReference type="ARBA" id="ARBA00023163"/>
    </source>
</evidence>
<dbReference type="InterPro" id="IPR001138">
    <property type="entry name" value="Zn2Cys6_DnaBD"/>
</dbReference>
<dbReference type="EMBL" id="KQ947434">
    <property type="protein sequence ID" value="KUJ08746.1"/>
    <property type="molecule type" value="Genomic_DNA"/>
</dbReference>
<dbReference type="PROSITE" id="PS50048">
    <property type="entry name" value="ZN2_CY6_FUNGAL_2"/>
    <property type="match status" value="1"/>
</dbReference>
<evidence type="ECO:0000256" key="4">
    <source>
        <dbReference type="ARBA" id="ARBA00023125"/>
    </source>
</evidence>
<dbReference type="PROSITE" id="PS00463">
    <property type="entry name" value="ZN2_CY6_FUNGAL_1"/>
    <property type="match status" value="1"/>
</dbReference>
<dbReference type="SUPFAM" id="SSF57701">
    <property type="entry name" value="Zn2/Cys6 DNA-binding domain"/>
    <property type="match status" value="1"/>
</dbReference>
<reference evidence="8 9" key="1">
    <citation type="submission" date="2015-10" db="EMBL/GenBank/DDBJ databases">
        <title>Full genome of DAOMC 229536 Phialocephala scopiformis, a fungal endophyte of spruce producing the potent anti-insectan compound rugulosin.</title>
        <authorList>
            <consortium name="DOE Joint Genome Institute"/>
            <person name="Walker A.K."/>
            <person name="Frasz S.L."/>
            <person name="Seifert K.A."/>
            <person name="Miller J.D."/>
            <person name="Mondo S.J."/>
            <person name="Labutti K."/>
            <person name="Lipzen A."/>
            <person name="Dockter R."/>
            <person name="Kennedy M."/>
            <person name="Grigoriev I.V."/>
            <person name="Spatafora J.W."/>
        </authorList>
    </citation>
    <scope>NUCLEOTIDE SEQUENCE [LARGE SCALE GENOMIC DNA]</scope>
    <source>
        <strain evidence="8 9">CBS 120377</strain>
    </source>
</reference>
<proteinExistence type="predicted"/>
<evidence type="ECO:0000313" key="8">
    <source>
        <dbReference type="EMBL" id="KUJ08746.1"/>
    </source>
</evidence>
<dbReference type="KEGG" id="psco:LY89DRAFT_325774"/>
<evidence type="ECO:0000259" key="7">
    <source>
        <dbReference type="PROSITE" id="PS50048"/>
    </source>
</evidence>
<evidence type="ECO:0000313" key="9">
    <source>
        <dbReference type="Proteomes" id="UP000070700"/>
    </source>
</evidence>
<keyword evidence="4" id="KW-0238">DNA-binding</keyword>
<evidence type="ECO:0000256" key="1">
    <source>
        <dbReference type="ARBA" id="ARBA00022723"/>
    </source>
</evidence>
<dbReference type="InterPro" id="IPR052360">
    <property type="entry name" value="Transcr_Regulatory_Proteins"/>
</dbReference>
<keyword evidence="9" id="KW-1185">Reference proteome</keyword>
<dbReference type="Pfam" id="PF00172">
    <property type="entry name" value="Zn_clus"/>
    <property type="match status" value="1"/>
</dbReference>
<dbReference type="GO" id="GO:0003677">
    <property type="term" value="F:DNA binding"/>
    <property type="evidence" value="ECO:0007669"/>
    <property type="project" value="UniProtKB-KW"/>
</dbReference>
<dbReference type="Gene3D" id="4.10.240.10">
    <property type="entry name" value="Zn(2)-C6 fungal-type DNA-binding domain"/>
    <property type="match status" value="1"/>
</dbReference>
<gene>
    <name evidence="8" type="ORF">LY89DRAFT_325774</name>
</gene>
<organism evidence="8 9">
    <name type="scientific">Mollisia scopiformis</name>
    <name type="common">Conifer needle endophyte fungus</name>
    <name type="synonym">Phialocephala scopiformis</name>
    <dbReference type="NCBI Taxonomy" id="149040"/>
    <lineage>
        <taxon>Eukaryota</taxon>
        <taxon>Fungi</taxon>
        <taxon>Dikarya</taxon>
        <taxon>Ascomycota</taxon>
        <taxon>Pezizomycotina</taxon>
        <taxon>Leotiomycetes</taxon>
        <taxon>Helotiales</taxon>
        <taxon>Mollisiaceae</taxon>
        <taxon>Mollisia</taxon>
    </lineage>
</organism>
<accession>A0A132B8M4</accession>
<evidence type="ECO:0000256" key="6">
    <source>
        <dbReference type="ARBA" id="ARBA00023242"/>
    </source>
</evidence>
<dbReference type="GO" id="GO:0008270">
    <property type="term" value="F:zinc ion binding"/>
    <property type="evidence" value="ECO:0007669"/>
    <property type="project" value="InterPro"/>
</dbReference>
<dbReference type="CDD" id="cd00067">
    <property type="entry name" value="GAL4"/>
    <property type="match status" value="1"/>
</dbReference>
<evidence type="ECO:0000256" key="3">
    <source>
        <dbReference type="ARBA" id="ARBA00023015"/>
    </source>
</evidence>